<dbReference type="EMBL" id="OZ035831">
    <property type="protein sequence ID" value="CAL1615036.1"/>
    <property type="molecule type" value="Genomic_DNA"/>
</dbReference>
<name>A0AAV2MPU8_KNICA</name>
<gene>
    <name evidence="1" type="ORF">KC01_LOCUS41044</name>
</gene>
<dbReference type="Proteomes" id="UP001497482">
    <property type="component" value="Chromosome 9"/>
</dbReference>
<sequence length="112" mass="12652">MHYTCWRRDKLTLYIEQRGAKANANTSHGSSFLFYARFRCSQFACVLRGLCSACKGLNWKFAWTHGVCKAEAQCFSSGLSCSSGRGTPPLPGQQLRMKPLLTRGELRDKLRE</sequence>
<evidence type="ECO:0000313" key="1">
    <source>
        <dbReference type="EMBL" id="CAL1615036.1"/>
    </source>
</evidence>
<proteinExistence type="predicted"/>
<accession>A0AAV2MPU8</accession>
<keyword evidence="2" id="KW-1185">Reference proteome</keyword>
<dbReference type="AlphaFoldDB" id="A0AAV2MPU8"/>
<reference evidence="1 2" key="1">
    <citation type="submission" date="2024-04" db="EMBL/GenBank/DDBJ databases">
        <authorList>
            <person name="Waldvogel A.-M."/>
            <person name="Schoenle A."/>
        </authorList>
    </citation>
    <scope>NUCLEOTIDE SEQUENCE [LARGE SCALE GENOMIC DNA]</scope>
</reference>
<evidence type="ECO:0000313" key="2">
    <source>
        <dbReference type="Proteomes" id="UP001497482"/>
    </source>
</evidence>
<organism evidence="1 2">
    <name type="scientific">Knipowitschia caucasica</name>
    <name type="common">Caucasian dwarf goby</name>
    <name type="synonym">Pomatoschistus caucasicus</name>
    <dbReference type="NCBI Taxonomy" id="637954"/>
    <lineage>
        <taxon>Eukaryota</taxon>
        <taxon>Metazoa</taxon>
        <taxon>Chordata</taxon>
        <taxon>Craniata</taxon>
        <taxon>Vertebrata</taxon>
        <taxon>Euteleostomi</taxon>
        <taxon>Actinopterygii</taxon>
        <taxon>Neopterygii</taxon>
        <taxon>Teleostei</taxon>
        <taxon>Neoteleostei</taxon>
        <taxon>Acanthomorphata</taxon>
        <taxon>Gobiaria</taxon>
        <taxon>Gobiiformes</taxon>
        <taxon>Gobioidei</taxon>
        <taxon>Gobiidae</taxon>
        <taxon>Gobiinae</taxon>
        <taxon>Knipowitschia</taxon>
    </lineage>
</organism>
<protein>
    <submittedName>
        <fullName evidence="1">Uncharacterized protein</fullName>
    </submittedName>
</protein>